<organism evidence="2 3">
    <name type="scientific">Streptomyces eurythermus</name>
    <dbReference type="NCBI Taxonomy" id="42237"/>
    <lineage>
        <taxon>Bacteria</taxon>
        <taxon>Bacillati</taxon>
        <taxon>Actinomycetota</taxon>
        <taxon>Actinomycetes</taxon>
        <taxon>Kitasatosporales</taxon>
        <taxon>Streptomycetaceae</taxon>
        <taxon>Streptomyces</taxon>
    </lineage>
</organism>
<dbReference type="RefSeq" id="WP_244406090.1">
    <property type="nucleotide sequence ID" value="NZ_JBFACJ010000037.1"/>
</dbReference>
<proteinExistence type="predicted"/>
<dbReference type="InterPro" id="IPR036527">
    <property type="entry name" value="SCP2_sterol-bd_dom_sf"/>
</dbReference>
<feature type="region of interest" description="Disordered" evidence="1">
    <location>
        <begin position="1"/>
        <end position="24"/>
    </location>
</feature>
<name>A0ABW6YRC8_9ACTN</name>
<gene>
    <name evidence="2" type="ORF">ACF1HC_06360</name>
</gene>
<evidence type="ECO:0000313" key="3">
    <source>
        <dbReference type="Proteomes" id="UP001603418"/>
    </source>
</evidence>
<sequence>MPSPPSAGSRRPTPSLWRQSRLRVDGPRSWDADVTVRWNPAGGEPVTQRLRNGVLTHVRGY</sequence>
<comment type="caution">
    <text evidence="2">The sequence shown here is derived from an EMBL/GenBank/DDBJ whole genome shotgun (WGS) entry which is preliminary data.</text>
</comment>
<dbReference type="EMBL" id="JBICBM010000003">
    <property type="protein sequence ID" value="MFF9881233.1"/>
    <property type="molecule type" value="Genomic_DNA"/>
</dbReference>
<accession>A0ABW6YRC8</accession>
<evidence type="ECO:0000256" key="1">
    <source>
        <dbReference type="SAM" id="MobiDB-lite"/>
    </source>
</evidence>
<reference evidence="2 3" key="1">
    <citation type="submission" date="2024-10" db="EMBL/GenBank/DDBJ databases">
        <title>The Natural Products Discovery Center: Release of the First 8490 Sequenced Strains for Exploring Actinobacteria Biosynthetic Diversity.</title>
        <authorList>
            <person name="Kalkreuter E."/>
            <person name="Kautsar S.A."/>
            <person name="Yang D."/>
            <person name="Bader C.D."/>
            <person name="Teijaro C.N."/>
            <person name="Fluegel L."/>
            <person name="Davis C.M."/>
            <person name="Simpson J.R."/>
            <person name="Lauterbach L."/>
            <person name="Steele A.D."/>
            <person name="Gui C."/>
            <person name="Meng S."/>
            <person name="Li G."/>
            <person name="Viehrig K."/>
            <person name="Ye F."/>
            <person name="Su P."/>
            <person name="Kiefer A.F."/>
            <person name="Nichols A."/>
            <person name="Cepeda A.J."/>
            <person name="Yan W."/>
            <person name="Fan B."/>
            <person name="Jiang Y."/>
            <person name="Adhikari A."/>
            <person name="Zheng C.-J."/>
            <person name="Schuster L."/>
            <person name="Cowan T.M."/>
            <person name="Smanski M.J."/>
            <person name="Chevrette M.G."/>
            <person name="De Carvalho L.P.S."/>
            <person name="Shen B."/>
        </authorList>
    </citation>
    <scope>NUCLEOTIDE SEQUENCE [LARGE SCALE GENOMIC DNA]</scope>
    <source>
        <strain evidence="2 3">NPDC013366</strain>
    </source>
</reference>
<dbReference type="Proteomes" id="UP001603418">
    <property type="component" value="Unassembled WGS sequence"/>
</dbReference>
<protein>
    <submittedName>
        <fullName evidence="2">Uncharacterized protein</fullName>
    </submittedName>
</protein>
<keyword evidence="3" id="KW-1185">Reference proteome</keyword>
<evidence type="ECO:0000313" key="2">
    <source>
        <dbReference type="EMBL" id="MFF9881233.1"/>
    </source>
</evidence>
<dbReference type="Gene3D" id="3.30.1050.10">
    <property type="entry name" value="SCP2 sterol-binding domain"/>
    <property type="match status" value="1"/>
</dbReference>